<dbReference type="EMBL" id="UOEK01000067">
    <property type="protein sequence ID" value="VAV94782.1"/>
    <property type="molecule type" value="Genomic_DNA"/>
</dbReference>
<reference evidence="4" key="1">
    <citation type="submission" date="2018-06" db="EMBL/GenBank/DDBJ databases">
        <authorList>
            <person name="Zhirakovskaya E."/>
        </authorList>
    </citation>
    <scope>NUCLEOTIDE SEQUENCE</scope>
</reference>
<accession>A0A3B0RTD4</accession>
<dbReference type="InterPro" id="IPR056003">
    <property type="entry name" value="CT398_CC_hairpin"/>
</dbReference>
<organism evidence="4">
    <name type="scientific">hydrothermal vent metagenome</name>
    <dbReference type="NCBI Taxonomy" id="652676"/>
    <lineage>
        <taxon>unclassified sequences</taxon>
        <taxon>metagenomes</taxon>
        <taxon>ecological metagenomes</taxon>
    </lineage>
</organism>
<dbReference type="AlphaFoldDB" id="A0A3B0RTD4"/>
<evidence type="ECO:0000259" key="3">
    <source>
        <dbReference type="Pfam" id="PF24481"/>
    </source>
</evidence>
<dbReference type="Pfam" id="PF24481">
    <property type="entry name" value="CT398_CC"/>
    <property type="match status" value="1"/>
</dbReference>
<keyword evidence="1" id="KW-0175">Coiled coil</keyword>
<gene>
    <name evidence="4" type="ORF">MNBD_ACTINO02-2275</name>
</gene>
<feature type="domain" description="CT398-like coiled coil hairpin" evidence="3">
    <location>
        <begin position="12"/>
        <end position="190"/>
    </location>
</feature>
<feature type="domain" description="C4-type zinc ribbon" evidence="2">
    <location>
        <begin position="202"/>
        <end position="233"/>
    </location>
</feature>
<evidence type="ECO:0008006" key="5">
    <source>
        <dbReference type="Google" id="ProtNLM"/>
    </source>
</evidence>
<dbReference type="Pfam" id="PF02591">
    <property type="entry name" value="Zn_ribbon_9"/>
    <property type="match status" value="1"/>
</dbReference>
<protein>
    <recommendedName>
        <fullName evidence="5">C4-type zinc ribbon domain-containing protein</fullName>
    </recommendedName>
</protein>
<feature type="coiled-coil region" evidence="1">
    <location>
        <begin position="63"/>
        <end position="149"/>
    </location>
</feature>
<evidence type="ECO:0000259" key="2">
    <source>
        <dbReference type="Pfam" id="PF02591"/>
    </source>
</evidence>
<name>A0A3B0RTD4_9ZZZZ</name>
<proteinExistence type="predicted"/>
<sequence>MEMKSYADLLDLQKVDLQIDRLLHDRENLPELALYKTAHGKVEELTVAEADAVEQLRQTARSLDRTQGELGLAETKLEREQLRLYSGGMSARDADYLRREVEMLRSNKAKMEDELLRLMESSEDLEQVAEAAKVELEKLTIEKDRLAAVIKDEWRVLDAELTRREVRKVELLPSIDADMVALYEELRALKGGVGVAALDDGVCGGCHLSLTAAEQLEAKRSDPPRCIHCRRILVV</sequence>
<evidence type="ECO:0000313" key="4">
    <source>
        <dbReference type="EMBL" id="VAV94782.1"/>
    </source>
</evidence>
<dbReference type="Gene3D" id="1.10.287.1490">
    <property type="match status" value="1"/>
</dbReference>
<dbReference type="InterPro" id="IPR003743">
    <property type="entry name" value="Zf-RING_7"/>
</dbReference>
<evidence type="ECO:0000256" key="1">
    <source>
        <dbReference type="SAM" id="Coils"/>
    </source>
</evidence>